<gene>
    <name evidence="4" type="ORF">Sangu_1099800</name>
</gene>
<evidence type="ECO:0000256" key="1">
    <source>
        <dbReference type="ARBA" id="ARBA00009995"/>
    </source>
</evidence>
<reference evidence="4" key="1">
    <citation type="submission" date="2020-06" db="EMBL/GenBank/DDBJ databases">
        <authorList>
            <person name="Li T."/>
            <person name="Hu X."/>
            <person name="Zhang T."/>
            <person name="Song X."/>
            <person name="Zhang H."/>
            <person name="Dai N."/>
            <person name="Sheng W."/>
            <person name="Hou X."/>
            <person name="Wei L."/>
        </authorList>
    </citation>
    <scope>NUCLEOTIDE SEQUENCE</scope>
    <source>
        <strain evidence="4">G01</strain>
        <tissue evidence="4">Leaf</tissue>
    </source>
</reference>
<keyword evidence="2" id="KW-0472">Membrane</keyword>
<dbReference type="SUPFAM" id="SSF53756">
    <property type="entry name" value="UDP-Glycosyltransferase/glycogen phosphorylase"/>
    <property type="match status" value="1"/>
</dbReference>
<evidence type="ECO:0000313" key="4">
    <source>
        <dbReference type="EMBL" id="KAL0348720.1"/>
    </source>
</evidence>
<dbReference type="PANTHER" id="PTHR48044:SF82">
    <property type="entry name" value="GLYCOSYLTRANSFERASE"/>
    <property type="match status" value="1"/>
</dbReference>
<dbReference type="InterPro" id="IPR058980">
    <property type="entry name" value="Glyco_transf_N"/>
</dbReference>
<dbReference type="EMBL" id="JACGWK010000006">
    <property type="protein sequence ID" value="KAL0348720.1"/>
    <property type="molecule type" value="Genomic_DNA"/>
</dbReference>
<dbReference type="GO" id="GO:0008194">
    <property type="term" value="F:UDP-glycosyltransferase activity"/>
    <property type="evidence" value="ECO:0007669"/>
    <property type="project" value="UniProtKB-ARBA"/>
</dbReference>
<evidence type="ECO:0000256" key="2">
    <source>
        <dbReference type="SAM" id="Phobius"/>
    </source>
</evidence>
<keyword evidence="2" id="KW-0812">Transmembrane</keyword>
<dbReference type="Pfam" id="PF26168">
    <property type="entry name" value="Glyco_transf_N"/>
    <property type="match status" value="1"/>
</dbReference>
<dbReference type="PANTHER" id="PTHR48044">
    <property type="entry name" value="GLYCOSYLTRANSFERASE"/>
    <property type="match status" value="1"/>
</dbReference>
<dbReference type="GO" id="GO:1901135">
    <property type="term" value="P:carbohydrate derivative metabolic process"/>
    <property type="evidence" value="ECO:0007669"/>
    <property type="project" value="UniProtKB-ARBA"/>
</dbReference>
<comment type="caution">
    <text evidence="4">The sequence shown here is derived from an EMBL/GenBank/DDBJ whole genome shotgun (WGS) entry which is preliminary data.</text>
</comment>
<accession>A0AAW2NXU3</accession>
<dbReference type="AlphaFoldDB" id="A0AAW2NXU3"/>
<proteinExistence type="inferred from homology"/>
<comment type="similarity">
    <text evidence="1">Belongs to the UDP-glycosyltransferase family.</text>
</comment>
<sequence length="196" mass="22275">MEKEQPKFSILMFPWLAYSHVFPFLGLAKRLSKRSFHIYFCSSAINLDSIRNNMGTDLHIATASIDLIELQVPSLPELPSQFHTTKNLPTNLLPILLQAFQMSSSSFSEILNALKPDLLIYDFFQRGRQSGLYLKKKVVPTGPIVQEPNDKDDGCSEILQWLSKKERYSTVFVCFGSEHFLSKEQILEIAKGVGTM</sequence>
<protein>
    <submittedName>
        <fullName evidence="4">UDP-glucosyltransferase 29</fullName>
    </submittedName>
</protein>
<feature type="domain" description="Glycosyltransferase N-terminal" evidence="3">
    <location>
        <begin position="9"/>
        <end position="110"/>
    </location>
</feature>
<keyword evidence="2" id="KW-1133">Transmembrane helix</keyword>
<dbReference type="Gene3D" id="3.40.50.2000">
    <property type="entry name" value="Glycogen Phosphorylase B"/>
    <property type="match status" value="3"/>
</dbReference>
<organism evidence="4">
    <name type="scientific">Sesamum angustifolium</name>
    <dbReference type="NCBI Taxonomy" id="2727405"/>
    <lineage>
        <taxon>Eukaryota</taxon>
        <taxon>Viridiplantae</taxon>
        <taxon>Streptophyta</taxon>
        <taxon>Embryophyta</taxon>
        <taxon>Tracheophyta</taxon>
        <taxon>Spermatophyta</taxon>
        <taxon>Magnoliopsida</taxon>
        <taxon>eudicotyledons</taxon>
        <taxon>Gunneridae</taxon>
        <taxon>Pentapetalae</taxon>
        <taxon>asterids</taxon>
        <taxon>lamiids</taxon>
        <taxon>Lamiales</taxon>
        <taxon>Pedaliaceae</taxon>
        <taxon>Sesamum</taxon>
    </lineage>
</organism>
<name>A0AAW2NXU3_9LAMI</name>
<evidence type="ECO:0000259" key="3">
    <source>
        <dbReference type="Pfam" id="PF26168"/>
    </source>
</evidence>
<reference evidence="4" key="2">
    <citation type="journal article" date="2024" name="Plant">
        <title>Genomic evolution and insights into agronomic trait innovations of Sesamum species.</title>
        <authorList>
            <person name="Miao H."/>
            <person name="Wang L."/>
            <person name="Qu L."/>
            <person name="Liu H."/>
            <person name="Sun Y."/>
            <person name="Le M."/>
            <person name="Wang Q."/>
            <person name="Wei S."/>
            <person name="Zheng Y."/>
            <person name="Lin W."/>
            <person name="Duan Y."/>
            <person name="Cao H."/>
            <person name="Xiong S."/>
            <person name="Wang X."/>
            <person name="Wei L."/>
            <person name="Li C."/>
            <person name="Ma Q."/>
            <person name="Ju M."/>
            <person name="Zhao R."/>
            <person name="Li G."/>
            <person name="Mu C."/>
            <person name="Tian Q."/>
            <person name="Mei H."/>
            <person name="Zhang T."/>
            <person name="Gao T."/>
            <person name="Zhang H."/>
        </authorList>
    </citation>
    <scope>NUCLEOTIDE SEQUENCE</scope>
    <source>
        <strain evidence="4">G01</strain>
    </source>
</reference>
<feature type="transmembrane region" description="Helical" evidence="2">
    <location>
        <begin position="12"/>
        <end position="28"/>
    </location>
</feature>